<feature type="transmembrane region" description="Helical" evidence="2">
    <location>
        <begin position="12"/>
        <end position="31"/>
    </location>
</feature>
<proteinExistence type="predicted"/>
<evidence type="ECO:0000313" key="3">
    <source>
        <dbReference type="EMBL" id="PIC38275.1"/>
    </source>
</evidence>
<evidence type="ECO:0000313" key="4">
    <source>
        <dbReference type="Proteomes" id="UP000230233"/>
    </source>
</evidence>
<dbReference type="Proteomes" id="UP000230233">
    <property type="component" value="Chromosome III"/>
</dbReference>
<feature type="compositionally biased region" description="Polar residues" evidence="1">
    <location>
        <begin position="51"/>
        <end position="62"/>
    </location>
</feature>
<reference evidence="4" key="1">
    <citation type="submission" date="2017-10" db="EMBL/GenBank/DDBJ databases">
        <title>Rapid genome shrinkage in a self-fertile nematode reveals novel sperm competition proteins.</title>
        <authorList>
            <person name="Yin D."/>
            <person name="Schwarz E.M."/>
            <person name="Thomas C.G."/>
            <person name="Felde R.L."/>
            <person name="Korf I.F."/>
            <person name="Cutter A.D."/>
            <person name="Schartner C.M."/>
            <person name="Ralston E.J."/>
            <person name="Meyer B.J."/>
            <person name="Haag E.S."/>
        </authorList>
    </citation>
    <scope>NUCLEOTIDE SEQUENCE [LARGE SCALE GENOMIC DNA]</scope>
    <source>
        <strain evidence="4">JU1422</strain>
    </source>
</reference>
<dbReference type="OrthoDB" id="10475129at2759"/>
<evidence type="ECO:0000256" key="1">
    <source>
        <dbReference type="SAM" id="MobiDB-lite"/>
    </source>
</evidence>
<name>A0A2G5UFE5_9PELO</name>
<comment type="caution">
    <text evidence="3">The sequence shown here is derived from an EMBL/GenBank/DDBJ whole genome shotgun (WGS) entry which is preliminary data.</text>
</comment>
<dbReference type="STRING" id="1611254.A0A2G5UFE5"/>
<protein>
    <submittedName>
        <fullName evidence="3">Uncharacterized protein</fullName>
    </submittedName>
</protein>
<keyword evidence="4" id="KW-1185">Reference proteome</keyword>
<feature type="compositionally biased region" description="Basic and acidic residues" evidence="1">
    <location>
        <begin position="66"/>
        <end position="78"/>
    </location>
</feature>
<evidence type="ECO:0000256" key="2">
    <source>
        <dbReference type="SAM" id="Phobius"/>
    </source>
</evidence>
<keyword evidence="2" id="KW-1133">Transmembrane helix</keyword>
<organism evidence="3 4">
    <name type="scientific">Caenorhabditis nigoni</name>
    <dbReference type="NCBI Taxonomy" id="1611254"/>
    <lineage>
        <taxon>Eukaryota</taxon>
        <taxon>Metazoa</taxon>
        <taxon>Ecdysozoa</taxon>
        <taxon>Nematoda</taxon>
        <taxon>Chromadorea</taxon>
        <taxon>Rhabditida</taxon>
        <taxon>Rhabditina</taxon>
        <taxon>Rhabditomorpha</taxon>
        <taxon>Rhabditoidea</taxon>
        <taxon>Rhabditidae</taxon>
        <taxon>Peloderinae</taxon>
        <taxon>Caenorhabditis</taxon>
    </lineage>
</organism>
<keyword evidence="2" id="KW-0812">Transmembrane</keyword>
<dbReference type="EMBL" id="PDUG01000003">
    <property type="protein sequence ID" value="PIC38275.1"/>
    <property type="molecule type" value="Genomic_DNA"/>
</dbReference>
<gene>
    <name evidence="3" type="primary">Cni-F37C12.14</name>
    <name evidence="3" type="synonym">Cnig_chr_III.g10337</name>
    <name evidence="3" type="ORF">B9Z55_010337</name>
</gene>
<accession>A0A2G5UFE5</accession>
<dbReference type="AlphaFoldDB" id="A0A2G5UFE5"/>
<keyword evidence="2" id="KW-0472">Membrane</keyword>
<feature type="region of interest" description="Disordered" evidence="1">
    <location>
        <begin position="51"/>
        <end position="78"/>
    </location>
</feature>
<sequence length="109" mass="12252">MTTGSMPLPNFFYFVPLGGIWCSTAPGYYTLVAIPTPMVMSAPPTLLPPTNYGTTPNITFSQSDDEPMHKLEPEKPMDYDVEKETSLGMKKQFEEVDYSDMPQLTRMDC</sequence>